<dbReference type="EMBL" id="MU858066">
    <property type="protein sequence ID" value="KAK4216681.1"/>
    <property type="molecule type" value="Genomic_DNA"/>
</dbReference>
<name>A0AAN7B8J3_9PEZI</name>
<protein>
    <submittedName>
        <fullName evidence="1">Uncharacterized protein</fullName>
    </submittedName>
</protein>
<evidence type="ECO:0000313" key="2">
    <source>
        <dbReference type="Proteomes" id="UP001301769"/>
    </source>
</evidence>
<reference evidence="1" key="2">
    <citation type="submission" date="2023-05" db="EMBL/GenBank/DDBJ databases">
        <authorList>
            <consortium name="Lawrence Berkeley National Laboratory"/>
            <person name="Steindorff A."/>
            <person name="Hensen N."/>
            <person name="Bonometti L."/>
            <person name="Westerberg I."/>
            <person name="Brannstrom I.O."/>
            <person name="Guillou S."/>
            <person name="Cros-Aarteil S."/>
            <person name="Calhoun S."/>
            <person name="Haridas S."/>
            <person name="Kuo A."/>
            <person name="Mondo S."/>
            <person name="Pangilinan J."/>
            <person name="Riley R."/>
            <person name="Labutti K."/>
            <person name="Andreopoulos B."/>
            <person name="Lipzen A."/>
            <person name="Chen C."/>
            <person name="Yanf M."/>
            <person name="Daum C."/>
            <person name="Ng V."/>
            <person name="Clum A."/>
            <person name="Ohm R."/>
            <person name="Martin F."/>
            <person name="Silar P."/>
            <person name="Natvig D."/>
            <person name="Lalanne C."/>
            <person name="Gautier V."/>
            <person name="Ament-Velasquez S.L."/>
            <person name="Kruys A."/>
            <person name="Hutchinson M.I."/>
            <person name="Powell A.J."/>
            <person name="Barry K."/>
            <person name="Miller A.N."/>
            <person name="Grigoriev I.V."/>
            <person name="Debuchy R."/>
            <person name="Gladieux P."/>
            <person name="Thoren M.H."/>
            <person name="Johannesson H."/>
        </authorList>
    </citation>
    <scope>NUCLEOTIDE SEQUENCE</scope>
    <source>
        <strain evidence="1">PSN293</strain>
    </source>
</reference>
<proteinExistence type="predicted"/>
<keyword evidence="2" id="KW-1185">Reference proteome</keyword>
<accession>A0AAN7B8J3</accession>
<gene>
    <name evidence="1" type="ORF">QBC37DRAFT_385183</name>
</gene>
<sequence>MGNIHPRVVSADNRPRYNLDNYQLSIVFHPAPNLDYGQDWAAMLEVRCHDLPRLMREGFHWSDSNVVPSLGHYEPLSLENKEEMEGMEGMEGMGGMEYMRTWTLLEDPGDEEKCQWSAELALFGPSINTISNFRPEQLCRDNIHSVVAFDSKGRSVFCYSCKEDDECDINCIYDHLQPRFGSWWFWPVHKMDETAPPPYGPIDGVNPC</sequence>
<dbReference type="AlphaFoldDB" id="A0AAN7B8J3"/>
<organism evidence="1 2">
    <name type="scientific">Rhypophila decipiens</name>
    <dbReference type="NCBI Taxonomy" id="261697"/>
    <lineage>
        <taxon>Eukaryota</taxon>
        <taxon>Fungi</taxon>
        <taxon>Dikarya</taxon>
        <taxon>Ascomycota</taxon>
        <taxon>Pezizomycotina</taxon>
        <taxon>Sordariomycetes</taxon>
        <taxon>Sordariomycetidae</taxon>
        <taxon>Sordariales</taxon>
        <taxon>Naviculisporaceae</taxon>
        <taxon>Rhypophila</taxon>
    </lineage>
</organism>
<reference evidence="1" key="1">
    <citation type="journal article" date="2023" name="Mol. Phylogenet. Evol.">
        <title>Genome-scale phylogeny and comparative genomics of the fungal order Sordariales.</title>
        <authorList>
            <person name="Hensen N."/>
            <person name="Bonometti L."/>
            <person name="Westerberg I."/>
            <person name="Brannstrom I.O."/>
            <person name="Guillou S."/>
            <person name="Cros-Aarteil S."/>
            <person name="Calhoun S."/>
            <person name="Haridas S."/>
            <person name="Kuo A."/>
            <person name="Mondo S."/>
            <person name="Pangilinan J."/>
            <person name="Riley R."/>
            <person name="LaButti K."/>
            <person name="Andreopoulos B."/>
            <person name="Lipzen A."/>
            <person name="Chen C."/>
            <person name="Yan M."/>
            <person name="Daum C."/>
            <person name="Ng V."/>
            <person name="Clum A."/>
            <person name="Steindorff A."/>
            <person name="Ohm R.A."/>
            <person name="Martin F."/>
            <person name="Silar P."/>
            <person name="Natvig D.O."/>
            <person name="Lalanne C."/>
            <person name="Gautier V."/>
            <person name="Ament-Velasquez S.L."/>
            <person name="Kruys A."/>
            <person name="Hutchinson M.I."/>
            <person name="Powell A.J."/>
            <person name="Barry K."/>
            <person name="Miller A.N."/>
            <person name="Grigoriev I.V."/>
            <person name="Debuchy R."/>
            <person name="Gladieux P."/>
            <person name="Hiltunen Thoren M."/>
            <person name="Johannesson H."/>
        </authorList>
    </citation>
    <scope>NUCLEOTIDE SEQUENCE</scope>
    <source>
        <strain evidence="1">PSN293</strain>
    </source>
</reference>
<dbReference type="Proteomes" id="UP001301769">
    <property type="component" value="Unassembled WGS sequence"/>
</dbReference>
<comment type="caution">
    <text evidence="1">The sequence shown here is derived from an EMBL/GenBank/DDBJ whole genome shotgun (WGS) entry which is preliminary data.</text>
</comment>
<evidence type="ECO:0000313" key="1">
    <source>
        <dbReference type="EMBL" id="KAK4216681.1"/>
    </source>
</evidence>